<proteinExistence type="predicted"/>
<reference evidence="1" key="1">
    <citation type="submission" date="2023-04" db="EMBL/GenBank/DDBJ databases">
        <title>A chromosome-level genome assembly of the parasitoid wasp Eretmocerus hayati.</title>
        <authorList>
            <person name="Zhong Y."/>
            <person name="Liu S."/>
            <person name="Liu Y."/>
        </authorList>
    </citation>
    <scope>NUCLEOTIDE SEQUENCE</scope>
    <source>
        <strain evidence="1">ZJU_SS_LIU_2023</strain>
    </source>
</reference>
<gene>
    <name evidence="1" type="ORF">QAD02_018490</name>
</gene>
<name>A0ACC2PI04_9HYME</name>
<protein>
    <submittedName>
        <fullName evidence="1">Uncharacterized protein</fullName>
    </submittedName>
</protein>
<dbReference type="Proteomes" id="UP001239111">
    <property type="component" value="Chromosome 1"/>
</dbReference>
<dbReference type="EMBL" id="CM056741">
    <property type="protein sequence ID" value="KAJ8682698.1"/>
    <property type="molecule type" value="Genomic_DNA"/>
</dbReference>
<keyword evidence="2" id="KW-1185">Reference proteome</keyword>
<comment type="caution">
    <text evidence="1">The sequence shown here is derived from an EMBL/GenBank/DDBJ whole genome shotgun (WGS) entry which is preliminary data.</text>
</comment>
<organism evidence="1 2">
    <name type="scientific">Eretmocerus hayati</name>
    <dbReference type="NCBI Taxonomy" id="131215"/>
    <lineage>
        <taxon>Eukaryota</taxon>
        <taxon>Metazoa</taxon>
        <taxon>Ecdysozoa</taxon>
        <taxon>Arthropoda</taxon>
        <taxon>Hexapoda</taxon>
        <taxon>Insecta</taxon>
        <taxon>Pterygota</taxon>
        <taxon>Neoptera</taxon>
        <taxon>Endopterygota</taxon>
        <taxon>Hymenoptera</taxon>
        <taxon>Apocrita</taxon>
        <taxon>Proctotrupomorpha</taxon>
        <taxon>Chalcidoidea</taxon>
        <taxon>Aphelinidae</taxon>
        <taxon>Aphelininae</taxon>
        <taxon>Eretmocerus</taxon>
    </lineage>
</organism>
<evidence type="ECO:0000313" key="2">
    <source>
        <dbReference type="Proteomes" id="UP001239111"/>
    </source>
</evidence>
<accession>A0ACC2PI04</accession>
<evidence type="ECO:0000313" key="1">
    <source>
        <dbReference type="EMBL" id="KAJ8682698.1"/>
    </source>
</evidence>
<sequence length="654" mass="75861">MSIEIIKRDDGINSQNIQNNLIPSYEHIRLWEDYKKLKIKLENHYQTLKLLTIKVLRINTTKGYHVQNKKLKFICKKGQAIHQDTWFIRKLLLINLRSIEIIQRLVQENRELQDLIDKSQDFAIQEIKGNRSEFSYDNLNLEGRFGVLLKDNPISNGLGPLPYLTGGKQECIPQILKLDRSKPEQDNNIQFSLNMLTMVSESLKKFANSKDYSSMITHFEAASIIDDLEISFGNFECLVTDLSDAKNEITNPFAPPRIEILENGKIEEKFITTLPILQSYHGNLPIRRDSIPHDSLEISIQDDLCTPGGVIDIILPTTSKDVYSEAQFQDPSQKITPNFENKSAVIECQDKLESVIAEPQLRVELLPLLQNEKHQRKRIHKIADEILRSQMEFLQLYPTVECRFVNVNYLNDIDWSTSPKTDAKLYEIFDQEIPKKSYSKTRGKCIDHESEPEDQETQLMDIGIGENSILIFNQECQVDQIDYIEVVETMYCAAELSDNTQGPRITESNTNYKRKKSLSYQDHKKSLQNLQDIIQCCKKNSTRNPQRTQVLPTSDYLNYSSREKFSQKKSPPQVPRIPKKVSNKELNPRTEMFWQNIKSQRSRLKQKYPGIPDMSKVCQIILQDNHSAGMSFQFVRSHRPNTHNFAINPFRAYI</sequence>